<evidence type="ECO:0000256" key="2">
    <source>
        <dbReference type="ARBA" id="ARBA00023136"/>
    </source>
</evidence>
<evidence type="ECO:0000256" key="1">
    <source>
        <dbReference type="ARBA" id="ARBA00004370"/>
    </source>
</evidence>
<dbReference type="PANTHER" id="PTHR31415:SF52">
    <property type="entry name" value="LATE EMBRYOGENESIS ABUNDANT (LEA) HYDROXYPROLINE-RICH GLYCOPROTEIN FAMILY-RELATED"/>
    <property type="match status" value="1"/>
</dbReference>
<accession>A0ABD2YPB5</accession>
<protein>
    <recommendedName>
        <fullName evidence="6">Protein NDR1-like</fullName>
    </recommendedName>
</protein>
<dbReference type="EMBL" id="JBJUIK010000012">
    <property type="protein sequence ID" value="KAL3508534.1"/>
    <property type="molecule type" value="Genomic_DNA"/>
</dbReference>
<evidence type="ECO:0000313" key="5">
    <source>
        <dbReference type="Proteomes" id="UP001630127"/>
    </source>
</evidence>
<keyword evidence="2 3" id="KW-0472">Membrane</keyword>
<name>A0ABD2YPB5_9GENT</name>
<keyword evidence="3" id="KW-1133">Transmembrane helix</keyword>
<evidence type="ECO:0000313" key="4">
    <source>
        <dbReference type="EMBL" id="KAL3508534.1"/>
    </source>
</evidence>
<dbReference type="PANTHER" id="PTHR31415">
    <property type="entry name" value="OS05G0367900 PROTEIN"/>
    <property type="match status" value="1"/>
</dbReference>
<feature type="transmembrane region" description="Helical" evidence="3">
    <location>
        <begin position="12"/>
        <end position="33"/>
    </location>
</feature>
<sequence>MSDYSHGGGGCFRCCCNFILTLGLTALFLWLSLRVTKPSCSIENFYLPPLNTTDNSTTTRNNHTLYFDLRLKNEMKDKGVGYGAINLTFFYGGAPNNNNNSLPIANYSVPSFYQGHGKKARRKELVQTYGVPWEAAYRAVSTGSTVTFRVRLVTRVRYKILFWYTKRHTLKVGANLDVNNYGEKVNKKGIRLKSGSPEHFHRLAPLGLSIVLYFLVLLL</sequence>
<organism evidence="4 5">
    <name type="scientific">Cinchona calisaya</name>
    <dbReference type="NCBI Taxonomy" id="153742"/>
    <lineage>
        <taxon>Eukaryota</taxon>
        <taxon>Viridiplantae</taxon>
        <taxon>Streptophyta</taxon>
        <taxon>Embryophyta</taxon>
        <taxon>Tracheophyta</taxon>
        <taxon>Spermatophyta</taxon>
        <taxon>Magnoliopsida</taxon>
        <taxon>eudicotyledons</taxon>
        <taxon>Gunneridae</taxon>
        <taxon>Pentapetalae</taxon>
        <taxon>asterids</taxon>
        <taxon>lamiids</taxon>
        <taxon>Gentianales</taxon>
        <taxon>Rubiaceae</taxon>
        <taxon>Cinchonoideae</taxon>
        <taxon>Cinchoneae</taxon>
        <taxon>Cinchona</taxon>
    </lineage>
</organism>
<gene>
    <name evidence="4" type="ORF">ACH5RR_027935</name>
</gene>
<keyword evidence="3" id="KW-0812">Transmembrane</keyword>
<dbReference type="AlphaFoldDB" id="A0ABD2YPB5"/>
<comment type="subcellular location">
    <subcellularLocation>
        <location evidence="1">Membrane</location>
    </subcellularLocation>
</comment>
<dbReference type="Proteomes" id="UP001630127">
    <property type="component" value="Unassembled WGS sequence"/>
</dbReference>
<comment type="caution">
    <text evidence="4">The sequence shown here is derived from an EMBL/GenBank/DDBJ whole genome shotgun (WGS) entry which is preliminary data.</text>
</comment>
<proteinExistence type="predicted"/>
<dbReference type="GO" id="GO:0016020">
    <property type="term" value="C:membrane"/>
    <property type="evidence" value="ECO:0007669"/>
    <property type="project" value="UniProtKB-SubCell"/>
</dbReference>
<reference evidence="4 5" key="1">
    <citation type="submission" date="2024-11" db="EMBL/GenBank/DDBJ databases">
        <title>A near-complete genome assembly of Cinchona calisaya.</title>
        <authorList>
            <person name="Lian D.C."/>
            <person name="Zhao X.W."/>
            <person name="Wei L."/>
        </authorList>
    </citation>
    <scope>NUCLEOTIDE SEQUENCE [LARGE SCALE GENOMIC DNA]</scope>
    <source>
        <tissue evidence="4">Nenye</tissue>
    </source>
</reference>
<dbReference type="InterPro" id="IPR044839">
    <property type="entry name" value="NDR1-like"/>
</dbReference>
<keyword evidence="5" id="KW-1185">Reference proteome</keyword>
<evidence type="ECO:0000256" key="3">
    <source>
        <dbReference type="SAM" id="Phobius"/>
    </source>
</evidence>
<evidence type="ECO:0008006" key="6">
    <source>
        <dbReference type="Google" id="ProtNLM"/>
    </source>
</evidence>